<dbReference type="AlphaFoldDB" id="A0A8H7W7Q2"/>
<dbReference type="Gene3D" id="3.90.25.10">
    <property type="entry name" value="UDP-galactose 4-epimerase, domain 1"/>
    <property type="match status" value="1"/>
</dbReference>
<dbReference type="OrthoDB" id="419598at2759"/>
<evidence type="ECO:0000256" key="2">
    <source>
        <dbReference type="ARBA" id="ARBA00022857"/>
    </source>
</evidence>
<comment type="similarity">
    <text evidence="1">Belongs to the NmrA-type oxidoreductase family. Isoflavone reductase subfamily.</text>
</comment>
<keyword evidence="2" id="KW-0521">NADP</keyword>
<comment type="caution">
    <text evidence="5">The sequence shown here is derived from an EMBL/GenBank/DDBJ whole genome shotgun (WGS) entry which is preliminary data.</text>
</comment>
<name>A0A8H7W7Q2_9HELO</name>
<evidence type="ECO:0000256" key="3">
    <source>
        <dbReference type="ARBA" id="ARBA00023002"/>
    </source>
</evidence>
<evidence type="ECO:0000313" key="6">
    <source>
        <dbReference type="Proteomes" id="UP000664132"/>
    </source>
</evidence>
<keyword evidence="3" id="KW-0560">Oxidoreductase</keyword>
<feature type="non-terminal residue" evidence="5">
    <location>
        <position position="1"/>
    </location>
</feature>
<dbReference type="Pfam" id="PF05368">
    <property type="entry name" value="NmrA"/>
    <property type="match status" value="1"/>
</dbReference>
<keyword evidence="6" id="KW-1185">Reference proteome</keyword>
<dbReference type="EMBL" id="JAFJYH010000088">
    <property type="protein sequence ID" value="KAG4420250.1"/>
    <property type="molecule type" value="Genomic_DNA"/>
</dbReference>
<reference evidence="5" key="1">
    <citation type="submission" date="2021-02" db="EMBL/GenBank/DDBJ databases">
        <title>Genome sequence Cadophora malorum strain M34.</title>
        <authorList>
            <person name="Stefanovic E."/>
            <person name="Vu D."/>
            <person name="Scully C."/>
            <person name="Dijksterhuis J."/>
            <person name="Roader J."/>
            <person name="Houbraken J."/>
        </authorList>
    </citation>
    <scope>NUCLEOTIDE SEQUENCE</scope>
    <source>
        <strain evidence="5">M34</strain>
    </source>
</reference>
<gene>
    <name evidence="5" type="ORF">IFR04_006628</name>
</gene>
<dbReference type="InterPro" id="IPR036291">
    <property type="entry name" value="NAD(P)-bd_dom_sf"/>
</dbReference>
<dbReference type="SUPFAM" id="SSF51735">
    <property type="entry name" value="NAD(P)-binding Rossmann-fold domains"/>
    <property type="match status" value="1"/>
</dbReference>
<dbReference type="PANTHER" id="PTHR47706">
    <property type="entry name" value="NMRA-LIKE FAMILY PROTEIN"/>
    <property type="match status" value="1"/>
</dbReference>
<sequence length="405" mass="45561">MRIAIAGSGDIAHYLSEEILKASLELTILSRRAQPDFQNLNHPDLTFKVVGFTSQASLDAAVADSDVLVSTLADYTIDLEDIQLKLLQACQNSPNCKRFIPSEFGANLDSFPDIPKFYSFNHIRVRQALEKQTEVEWTLLNIGWIADYQVPSLNRYLKSMGPAYPVNFEEGRMVIPGAGDDEMDFASARDMCKVIVALCLTTQKWEPIIYARGERTSWNRIRDLLIGTPWGKVLKVTHVETEESERVAENGIEEEQMIALFNLQTFIGTSPNLKNPFRKQRPVTNAKKGGGYNVPNNAALYTTICHHDTTLLESQFSCASRVPLVMDQVVDEETGNASTRNVPFPLMADTHIYRCVEGNDAAWNFLLQAIQEGIQTQFDPQYHPGPVPDNILEFHDLHVIDDKEL</sequence>
<evidence type="ECO:0000313" key="5">
    <source>
        <dbReference type="EMBL" id="KAG4420250.1"/>
    </source>
</evidence>
<dbReference type="PANTHER" id="PTHR47706:SF4">
    <property type="entry name" value="NMRA-LIKE DOMAIN-CONTAINING PROTEIN"/>
    <property type="match status" value="1"/>
</dbReference>
<dbReference type="InterPro" id="IPR051609">
    <property type="entry name" value="NmrA/Isoflavone_reductase-like"/>
</dbReference>
<dbReference type="Gene3D" id="3.40.50.720">
    <property type="entry name" value="NAD(P)-binding Rossmann-like Domain"/>
    <property type="match status" value="1"/>
</dbReference>
<dbReference type="Proteomes" id="UP000664132">
    <property type="component" value="Unassembled WGS sequence"/>
</dbReference>
<evidence type="ECO:0000259" key="4">
    <source>
        <dbReference type="Pfam" id="PF05368"/>
    </source>
</evidence>
<protein>
    <recommendedName>
        <fullName evidence="4">NmrA-like domain-containing protein</fullName>
    </recommendedName>
</protein>
<proteinExistence type="inferred from homology"/>
<dbReference type="InterPro" id="IPR008030">
    <property type="entry name" value="NmrA-like"/>
</dbReference>
<feature type="domain" description="NmrA-like" evidence="4">
    <location>
        <begin position="5"/>
        <end position="252"/>
    </location>
</feature>
<accession>A0A8H7W7Q2</accession>
<organism evidence="5 6">
    <name type="scientific">Cadophora malorum</name>
    <dbReference type="NCBI Taxonomy" id="108018"/>
    <lineage>
        <taxon>Eukaryota</taxon>
        <taxon>Fungi</taxon>
        <taxon>Dikarya</taxon>
        <taxon>Ascomycota</taxon>
        <taxon>Pezizomycotina</taxon>
        <taxon>Leotiomycetes</taxon>
        <taxon>Helotiales</taxon>
        <taxon>Ploettnerulaceae</taxon>
        <taxon>Cadophora</taxon>
    </lineage>
</organism>
<evidence type="ECO:0000256" key="1">
    <source>
        <dbReference type="ARBA" id="ARBA00005725"/>
    </source>
</evidence>
<dbReference type="GO" id="GO:0016491">
    <property type="term" value="F:oxidoreductase activity"/>
    <property type="evidence" value="ECO:0007669"/>
    <property type="project" value="UniProtKB-KW"/>
</dbReference>